<dbReference type="GO" id="GO:0006367">
    <property type="term" value="P:transcription initiation at RNA polymerase II promoter"/>
    <property type="evidence" value="ECO:0007669"/>
    <property type="project" value="InterPro"/>
</dbReference>
<dbReference type="CDD" id="cd07980">
    <property type="entry name" value="TFIIF_beta"/>
    <property type="match status" value="1"/>
</dbReference>
<keyword evidence="5" id="KW-0238">DNA-binding</keyword>
<dbReference type="InterPro" id="IPR036388">
    <property type="entry name" value="WH-like_DNA-bd_sf"/>
</dbReference>
<evidence type="ECO:0000256" key="5">
    <source>
        <dbReference type="ARBA" id="ARBA00023125"/>
    </source>
</evidence>
<gene>
    <name evidence="12" type="ORF">P167DRAFT_581214</name>
</gene>
<evidence type="ECO:0000256" key="6">
    <source>
        <dbReference type="ARBA" id="ARBA00023163"/>
    </source>
</evidence>
<accession>A0A3N4L422</accession>
<evidence type="ECO:0000313" key="13">
    <source>
        <dbReference type="Proteomes" id="UP000277580"/>
    </source>
</evidence>
<dbReference type="Proteomes" id="UP000277580">
    <property type="component" value="Unassembled WGS sequence"/>
</dbReference>
<dbReference type="AlphaFoldDB" id="A0A3N4L422"/>
<evidence type="ECO:0000256" key="7">
    <source>
        <dbReference type="ARBA" id="ARBA00023242"/>
    </source>
</evidence>
<comment type="subcellular location">
    <subcellularLocation>
        <location evidence="1">Nucleus</location>
    </subcellularLocation>
</comment>
<dbReference type="SUPFAM" id="SSF50916">
    <property type="entry name" value="Rap30/74 interaction domains"/>
    <property type="match status" value="1"/>
</dbReference>
<evidence type="ECO:0000259" key="10">
    <source>
        <dbReference type="Pfam" id="PF02270"/>
    </source>
</evidence>
<sequence>PWTCERRKHIHLQRHLRSSSSITHQLQQFIEHIPSFIIAMPSIVTIKEENVESDSVPIKTLDEKLEVKLEESSPDLNLSIYEETDECDLQQSDQHVWLVKLPAFIRENWNPILSNSEEEVVLGRVMINKKNASMMKIFLSDEQDVNTGIPRVYNLKPTNSELTNTFVFTEKVTSKRKAEEDDELPEIPSRLLRKVHAKGSQGEGVNPTFTRRIIKNSPTALMGTAIAELVMQPVKNPENVEFERQRVLNARNLEKKTKYFNKHIDDNAFISKKTGSTAIKPFLKITQSNSLRVKKLDKAYRGSKETIQTKLFDLFEDYEYYSIKLLVEKLDQPEAYLREILEDIAEYTVRGDYAGKWCLKSEYKRKLENS</sequence>
<evidence type="ECO:0000256" key="1">
    <source>
        <dbReference type="ARBA" id="ARBA00004123"/>
    </source>
</evidence>
<feature type="non-terminal residue" evidence="12">
    <location>
        <position position="1"/>
    </location>
</feature>
<evidence type="ECO:0000259" key="11">
    <source>
        <dbReference type="Pfam" id="PF17683"/>
    </source>
</evidence>
<comment type="similarity">
    <text evidence="2">Belongs to the TFIIF beta subunit family.</text>
</comment>
<proteinExistence type="inferred from homology"/>
<keyword evidence="6" id="KW-0804">Transcription</keyword>
<dbReference type="STRING" id="1392247.A0A3N4L422"/>
<dbReference type="InterPro" id="IPR040450">
    <property type="entry name" value="TFIIF_beta_HTH"/>
</dbReference>
<evidence type="ECO:0000313" key="12">
    <source>
        <dbReference type="EMBL" id="RPB17654.1"/>
    </source>
</evidence>
<dbReference type="PANTHER" id="PTHR10445">
    <property type="entry name" value="GENERAL TRANSCRIPTION FACTOR IIF SUBUNIT 2"/>
    <property type="match status" value="1"/>
</dbReference>
<protein>
    <recommendedName>
        <fullName evidence="3">Transcription initiation factor IIF subunit beta</fullName>
    </recommendedName>
    <alternativeName>
        <fullName evidence="9">TFIIF medium subunit</fullName>
    </alternativeName>
    <alternativeName>
        <fullName evidence="8">TFIIF-beta</fullName>
    </alternativeName>
</protein>
<dbReference type="InParanoid" id="A0A3N4L422"/>
<dbReference type="InterPro" id="IPR003196">
    <property type="entry name" value="TFIIF_beta"/>
</dbReference>
<dbReference type="Pfam" id="PF02270">
    <property type="entry name" value="TFIIF_beta"/>
    <property type="match status" value="1"/>
</dbReference>
<dbReference type="PANTHER" id="PTHR10445:SF0">
    <property type="entry name" value="GENERAL TRANSCRIPTION FACTOR IIF SUBUNIT 2"/>
    <property type="match status" value="1"/>
</dbReference>
<dbReference type="InterPro" id="IPR011039">
    <property type="entry name" value="TFIIF_interaction"/>
</dbReference>
<feature type="domain" description="TFIIF beta subunit N-terminal" evidence="11">
    <location>
        <begin position="94"/>
        <end position="234"/>
    </location>
</feature>
<evidence type="ECO:0000256" key="2">
    <source>
        <dbReference type="ARBA" id="ARBA00009543"/>
    </source>
</evidence>
<dbReference type="GO" id="GO:0005674">
    <property type="term" value="C:transcription factor TFIIF complex"/>
    <property type="evidence" value="ECO:0007669"/>
    <property type="project" value="InterPro"/>
</dbReference>
<keyword evidence="7" id="KW-0539">Nucleus</keyword>
<dbReference type="InterPro" id="IPR036390">
    <property type="entry name" value="WH_DNA-bd_sf"/>
</dbReference>
<reference evidence="12 13" key="1">
    <citation type="journal article" date="2018" name="Nat. Ecol. Evol.">
        <title>Pezizomycetes genomes reveal the molecular basis of ectomycorrhizal truffle lifestyle.</title>
        <authorList>
            <person name="Murat C."/>
            <person name="Payen T."/>
            <person name="Noel B."/>
            <person name="Kuo A."/>
            <person name="Morin E."/>
            <person name="Chen J."/>
            <person name="Kohler A."/>
            <person name="Krizsan K."/>
            <person name="Balestrini R."/>
            <person name="Da Silva C."/>
            <person name="Montanini B."/>
            <person name="Hainaut M."/>
            <person name="Levati E."/>
            <person name="Barry K.W."/>
            <person name="Belfiori B."/>
            <person name="Cichocki N."/>
            <person name="Clum A."/>
            <person name="Dockter R.B."/>
            <person name="Fauchery L."/>
            <person name="Guy J."/>
            <person name="Iotti M."/>
            <person name="Le Tacon F."/>
            <person name="Lindquist E.A."/>
            <person name="Lipzen A."/>
            <person name="Malagnac F."/>
            <person name="Mello A."/>
            <person name="Molinier V."/>
            <person name="Miyauchi S."/>
            <person name="Poulain J."/>
            <person name="Riccioni C."/>
            <person name="Rubini A."/>
            <person name="Sitrit Y."/>
            <person name="Splivallo R."/>
            <person name="Traeger S."/>
            <person name="Wang M."/>
            <person name="Zifcakova L."/>
            <person name="Wipf D."/>
            <person name="Zambonelli A."/>
            <person name="Paolocci F."/>
            <person name="Nowrousian M."/>
            <person name="Ottonello S."/>
            <person name="Baldrian P."/>
            <person name="Spatafora J.W."/>
            <person name="Henrissat B."/>
            <person name="Nagy L.G."/>
            <person name="Aury J.M."/>
            <person name="Wincker P."/>
            <person name="Grigoriev I.V."/>
            <person name="Bonfante P."/>
            <person name="Martin F.M."/>
        </authorList>
    </citation>
    <scope>NUCLEOTIDE SEQUENCE [LARGE SCALE GENOMIC DNA]</scope>
    <source>
        <strain evidence="12 13">CCBAS932</strain>
    </source>
</reference>
<dbReference type="Gene3D" id="1.10.10.10">
    <property type="entry name" value="Winged helix-like DNA-binding domain superfamily/Winged helix DNA-binding domain"/>
    <property type="match status" value="1"/>
</dbReference>
<dbReference type="FunFam" id="1.10.10.10:FF:000035">
    <property type="entry name" value="General transcription factor IIF subunit 2"/>
    <property type="match status" value="1"/>
</dbReference>
<dbReference type="Pfam" id="PF17683">
    <property type="entry name" value="TFIIF_beta_N"/>
    <property type="match status" value="1"/>
</dbReference>
<evidence type="ECO:0000256" key="4">
    <source>
        <dbReference type="ARBA" id="ARBA00023015"/>
    </source>
</evidence>
<dbReference type="InterPro" id="IPR040504">
    <property type="entry name" value="TFIIF_beta_N"/>
</dbReference>
<feature type="domain" description="TFIIF beta subunit HTH" evidence="10">
    <location>
        <begin position="301"/>
        <end position="364"/>
    </location>
</feature>
<evidence type="ECO:0000256" key="9">
    <source>
        <dbReference type="ARBA" id="ARBA00081863"/>
    </source>
</evidence>
<organism evidence="12 13">
    <name type="scientific">Morchella conica CCBAS932</name>
    <dbReference type="NCBI Taxonomy" id="1392247"/>
    <lineage>
        <taxon>Eukaryota</taxon>
        <taxon>Fungi</taxon>
        <taxon>Dikarya</taxon>
        <taxon>Ascomycota</taxon>
        <taxon>Pezizomycotina</taxon>
        <taxon>Pezizomycetes</taxon>
        <taxon>Pezizales</taxon>
        <taxon>Morchellaceae</taxon>
        <taxon>Morchella</taxon>
    </lineage>
</organism>
<dbReference type="EMBL" id="ML119105">
    <property type="protein sequence ID" value="RPB17654.1"/>
    <property type="molecule type" value="Genomic_DNA"/>
</dbReference>
<evidence type="ECO:0000256" key="3">
    <source>
        <dbReference type="ARBA" id="ARBA00021453"/>
    </source>
</evidence>
<keyword evidence="13" id="KW-1185">Reference proteome</keyword>
<dbReference type="GO" id="GO:0003677">
    <property type="term" value="F:DNA binding"/>
    <property type="evidence" value="ECO:0007669"/>
    <property type="project" value="UniProtKB-KW"/>
</dbReference>
<evidence type="ECO:0000256" key="8">
    <source>
        <dbReference type="ARBA" id="ARBA00081473"/>
    </source>
</evidence>
<name>A0A3N4L422_9PEZI</name>
<dbReference type="SUPFAM" id="SSF46785">
    <property type="entry name" value="Winged helix' DNA-binding domain"/>
    <property type="match status" value="1"/>
</dbReference>
<keyword evidence="4" id="KW-0805">Transcription regulation</keyword>
<dbReference type="OrthoDB" id="26094at2759"/>